<dbReference type="OrthoDB" id="9778962at2"/>
<dbReference type="Gene3D" id="3.90.15.10">
    <property type="entry name" value="Topoisomerase I, Chain A, domain 3"/>
    <property type="match status" value="1"/>
</dbReference>
<dbReference type="EC" id="5.6.2.1" evidence="3"/>
<comment type="similarity">
    <text evidence="2">Belongs to the type IB topoisomerase family.</text>
</comment>
<evidence type="ECO:0000256" key="3">
    <source>
        <dbReference type="ARBA" id="ARBA00012891"/>
    </source>
</evidence>
<evidence type="ECO:0000256" key="2">
    <source>
        <dbReference type="ARBA" id="ARBA00006645"/>
    </source>
</evidence>
<dbReference type="Pfam" id="PF21338">
    <property type="entry name" value="Top1B_N_bact"/>
    <property type="match status" value="1"/>
</dbReference>
<evidence type="ECO:0000259" key="7">
    <source>
        <dbReference type="Pfam" id="PF01028"/>
    </source>
</evidence>
<dbReference type="InterPro" id="IPR011010">
    <property type="entry name" value="DNA_brk_join_enz"/>
</dbReference>
<dbReference type="Proteomes" id="UP000189981">
    <property type="component" value="Unassembled WGS sequence"/>
</dbReference>
<keyword evidence="4" id="KW-0799">Topoisomerase</keyword>
<keyword evidence="5" id="KW-0238">DNA-binding</keyword>
<feature type="domain" description="DNA topoisomerase IB N-terminal" evidence="8">
    <location>
        <begin position="31"/>
        <end position="79"/>
    </location>
</feature>
<evidence type="ECO:0000256" key="6">
    <source>
        <dbReference type="ARBA" id="ARBA00023235"/>
    </source>
</evidence>
<evidence type="ECO:0000256" key="1">
    <source>
        <dbReference type="ARBA" id="ARBA00000213"/>
    </source>
</evidence>
<evidence type="ECO:0000256" key="5">
    <source>
        <dbReference type="ARBA" id="ARBA00023125"/>
    </source>
</evidence>
<dbReference type="InterPro" id="IPR001631">
    <property type="entry name" value="TopoI"/>
</dbReference>
<sequence length="355" mass="40800">MTSEQETLEETGLIYASDSSAGISRKKYGNEFVYFDKKGNKVTDEKILDRIKKLVIPPAWTEVWIAEKKNAHLQATGIDAAGRKQYKYHHDWARHRNETKYFRLLEFGNKLPEFRKNIAKDLRRKELDERKVLAISVNMMQKTLIRIGNESYKQLYGSYGLTTLRDKHVKINGNSLRLSFKGKKGVLHDIDISDRSLARLVKKCRDIPGQELFQYYTADGDRKSIDSGKVNNYIKEISCCDFTAKDFRTWAGTMHTMKHLAEFDYPENATLKKKIIVTAIDQVAAKLGNTRAICKKSYVFPALLDEYENGSLLPYLKKLSRSSKIAGENGLNHDEKILLSFLKAEKKKKSVSRTK</sequence>
<dbReference type="Gene3D" id="1.10.132.120">
    <property type="match status" value="1"/>
</dbReference>
<dbReference type="GO" id="GO:0006265">
    <property type="term" value="P:DNA topological change"/>
    <property type="evidence" value="ECO:0007669"/>
    <property type="project" value="InterPro"/>
</dbReference>
<organism evidence="9 10">
    <name type="scientific">Daejeonella lutea</name>
    <dbReference type="NCBI Taxonomy" id="572036"/>
    <lineage>
        <taxon>Bacteria</taxon>
        <taxon>Pseudomonadati</taxon>
        <taxon>Bacteroidota</taxon>
        <taxon>Sphingobacteriia</taxon>
        <taxon>Sphingobacteriales</taxon>
        <taxon>Sphingobacteriaceae</taxon>
        <taxon>Daejeonella</taxon>
    </lineage>
</organism>
<reference evidence="10" key="1">
    <citation type="submission" date="2017-02" db="EMBL/GenBank/DDBJ databases">
        <authorList>
            <person name="Varghese N."/>
            <person name="Submissions S."/>
        </authorList>
    </citation>
    <scope>NUCLEOTIDE SEQUENCE [LARGE SCALE GENOMIC DNA]</scope>
    <source>
        <strain evidence="10">DSM 22385</strain>
    </source>
</reference>
<name>A0A1T5F188_9SPHI</name>
<dbReference type="PROSITE" id="PS52038">
    <property type="entry name" value="TOPO_IB_2"/>
    <property type="match status" value="1"/>
</dbReference>
<evidence type="ECO:0000313" key="10">
    <source>
        <dbReference type="Proteomes" id="UP000189981"/>
    </source>
</evidence>
<keyword evidence="10" id="KW-1185">Reference proteome</keyword>
<evidence type="ECO:0000259" key="8">
    <source>
        <dbReference type="Pfam" id="PF21338"/>
    </source>
</evidence>
<dbReference type="Gene3D" id="3.30.66.10">
    <property type="entry name" value="DNA topoisomerase I domain"/>
    <property type="match status" value="1"/>
</dbReference>
<dbReference type="SUPFAM" id="SSF56349">
    <property type="entry name" value="DNA breaking-rejoining enzymes"/>
    <property type="match status" value="1"/>
</dbReference>
<dbReference type="InterPro" id="IPR049331">
    <property type="entry name" value="Top1B_N_bact"/>
</dbReference>
<dbReference type="GO" id="GO:0003917">
    <property type="term" value="F:DNA topoisomerase type I (single strand cut, ATP-independent) activity"/>
    <property type="evidence" value="ECO:0007669"/>
    <property type="project" value="UniProtKB-EC"/>
</dbReference>
<protein>
    <recommendedName>
        <fullName evidence="3">DNA topoisomerase</fullName>
        <ecNumber evidence="3">5.6.2.1</ecNumber>
    </recommendedName>
</protein>
<dbReference type="Pfam" id="PF01028">
    <property type="entry name" value="Topoisom_I"/>
    <property type="match status" value="1"/>
</dbReference>
<dbReference type="InterPro" id="IPR013500">
    <property type="entry name" value="TopoI_cat_euk"/>
</dbReference>
<dbReference type="RefSeq" id="WP_079703867.1">
    <property type="nucleotide sequence ID" value="NZ_FUYR01000005.1"/>
</dbReference>
<dbReference type="InterPro" id="IPR014711">
    <property type="entry name" value="TopoI_cat_a-hlx-sub_euk"/>
</dbReference>
<dbReference type="SUPFAM" id="SSF55869">
    <property type="entry name" value="DNA topoisomerase I domain"/>
    <property type="match status" value="1"/>
</dbReference>
<evidence type="ECO:0000313" key="9">
    <source>
        <dbReference type="EMBL" id="SKB89760.1"/>
    </source>
</evidence>
<accession>A0A1T5F188</accession>
<dbReference type="GO" id="GO:0003677">
    <property type="term" value="F:DNA binding"/>
    <property type="evidence" value="ECO:0007669"/>
    <property type="project" value="UniProtKB-KW"/>
</dbReference>
<dbReference type="EMBL" id="FUYR01000005">
    <property type="protein sequence ID" value="SKB89760.1"/>
    <property type="molecule type" value="Genomic_DNA"/>
</dbReference>
<gene>
    <name evidence="9" type="ORF">SAMN05661099_3369</name>
</gene>
<dbReference type="InterPro" id="IPR035447">
    <property type="entry name" value="DNA_topo_I_N_sf"/>
</dbReference>
<comment type="catalytic activity">
    <reaction evidence="1">
        <text>ATP-independent breakage of single-stranded DNA, followed by passage and rejoining.</text>
        <dbReference type="EC" id="5.6.2.1"/>
    </reaction>
</comment>
<evidence type="ECO:0000256" key="4">
    <source>
        <dbReference type="ARBA" id="ARBA00023029"/>
    </source>
</evidence>
<dbReference type="AlphaFoldDB" id="A0A1T5F188"/>
<dbReference type="STRING" id="572036.SAMN05661099_3369"/>
<dbReference type="PRINTS" id="PR00416">
    <property type="entry name" value="EUTPISMRASEI"/>
</dbReference>
<proteinExistence type="inferred from homology"/>
<feature type="domain" description="DNA topoisomerase I catalytic core eukaryotic-type" evidence="7">
    <location>
        <begin position="94"/>
        <end position="304"/>
    </location>
</feature>
<keyword evidence="6 9" id="KW-0413">Isomerase</keyword>